<sequence length="443" mass="49790">MMKHAWDSYAEYAWGADELRPITKAGTHFSATGGLSSTGVTIVDSLDTLFIMGLMDEFHKARQWVATSFKFEGDFSVSVFETNIRIVGGFLAAFALTGDELFKVKAKTVVDKLMPAFNTSTGIPCPTVNIGRKNGGQCEEHKAVLAEAGSLHLEFAYLSEITGDNAYLDKVQIVRQALRKLVNSKGLYSNDIGFKSLETYRDEFSMGGRGDSFYEYLYKSYLLSGKQDTDALDMYEHAIEAQTKHLLRTSKTGLKYFGQIHCGSCDVQMRMEHLGCFVGGTLALSARDTKDERGYLQLGADIAHTCRQSYQRTPVKLGPDDFEFNGGDLDAVSGIFSVKAHFLRPEVVETYFYLWRITKQQKYRDWAWEVVQALEKHCHTATGYSTIHDVYDSNPRLADNQPSYFLAETLKYLFLIFSDDSLLPLDAWVFNTEAHPLPVHGKK</sequence>
<dbReference type="EC" id="3.2.1.-" evidence="20"/>
<evidence type="ECO:0000256" key="13">
    <source>
        <dbReference type="ARBA" id="ARBA00023157"/>
    </source>
</evidence>
<proteinExistence type="inferred from homology"/>
<evidence type="ECO:0000256" key="2">
    <source>
        <dbReference type="ARBA" id="ARBA00004323"/>
    </source>
</evidence>
<keyword evidence="6 18" id="KW-0479">Metal-binding</keyword>
<keyword evidence="12" id="KW-0472">Membrane</keyword>
<feature type="disulfide bond" evidence="19">
    <location>
        <begin position="276"/>
        <end position="306"/>
    </location>
</feature>
<evidence type="ECO:0000256" key="8">
    <source>
        <dbReference type="ARBA" id="ARBA00022837"/>
    </source>
</evidence>
<comment type="catalytic activity">
    <reaction evidence="16">
        <text>N(4)-(alpha-D-Man-(1-&gt;2)-alpha-D-Man-(1-&gt;2)-alpha-D-Man-(1-&gt;3)-[alpha-D-Man-(1-&gt;3)-[alpha-D-Man-(1-&gt;2)-alpha-D-Man-(1-&gt;6)]-alpha-D-Man-(1-&gt;6)]-beta-D-Man-(1-&gt;4)-beta-D-GlcNAc-(1-&gt;4)-beta-D-GlcNAc)-L-asparaginyl-[protein] (N-glucan mannose isomer 8A1,2,3B1,3) + 3 H2O = N(4)-(alpha-D-Man-(1-&gt;3)-[alpha-D-Man-(1-&gt;3)-[alpha-D-Man-(1-&gt;6)]-alpha-D-Man-(1-&gt;6)]-beta-D-Man-(1-&gt;4)-beta-D-GlcNAc-(1-&gt;4)-beta-D-GlcNAc)-L-asparaginyl-[protein] (N-glucan mannose isomer 5A1,2) + 3 beta-D-mannose</text>
        <dbReference type="Rhea" id="RHEA:56028"/>
        <dbReference type="Rhea" id="RHEA-COMP:14358"/>
        <dbReference type="Rhea" id="RHEA-COMP:14367"/>
        <dbReference type="ChEBI" id="CHEBI:15377"/>
        <dbReference type="ChEBI" id="CHEBI:28563"/>
        <dbReference type="ChEBI" id="CHEBI:59087"/>
        <dbReference type="ChEBI" id="CHEBI:60628"/>
        <dbReference type="EC" id="3.2.1.113"/>
    </reaction>
</comment>
<comment type="caution">
    <text evidence="21">The sequence shown here is derived from an EMBL/GenBank/DDBJ whole genome shotgun (WGS) entry which is preliminary data.</text>
</comment>
<evidence type="ECO:0000256" key="11">
    <source>
        <dbReference type="ARBA" id="ARBA00023034"/>
    </source>
</evidence>
<dbReference type="InterPro" id="IPR012341">
    <property type="entry name" value="6hp_glycosidase-like_sf"/>
</dbReference>
<evidence type="ECO:0000313" key="22">
    <source>
        <dbReference type="Proteomes" id="UP001374579"/>
    </source>
</evidence>
<keyword evidence="15 20" id="KW-0326">Glycosidase</keyword>
<dbReference type="GO" id="GO:0005975">
    <property type="term" value="P:carbohydrate metabolic process"/>
    <property type="evidence" value="ECO:0007669"/>
    <property type="project" value="InterPro"/>
</dbReference>
<evidence type="ECO:0000256" key="19">
    <source>
        <dbReference type="PIRSR" id="PIRSR601382-3"/>
    </source>
</evidence>
<evidence type="ECO:0000256" key="9">
    <source>
        <dbReference type="ARBA" id="ARBA00022968"/>
    </source>
</evidence>
<keyword evidence="10" id="KW-1133">Transmembrane helix</keyword>
<evidence type="ECO:0000256" key="20">
    <source>
        <dbReference type="RuleBase" id="RU361193"/>
    </source>
</evidence>
<dbReference type="GO" id="GO:0000139">
    <property type="term" value="C:Golgi membrane"/>
    <property type="evidence" value="ECO:0007669"/>
    <property type="project" value="UniProtKB-SubCell"/>
</dbReference>
<name>A0AAN9AZF8_9CAEN</name>
<dbReference type="GO" id="GO:0004571">
    <property type="term" value="F:mannosyl-oligosaccharide 1,2-alpha-mannosidase activity"/>
    <property type="evidence" value="ECO:0007669"/>
    <property type="project" value="UniProtKB-EC"/>
</dbReference>
<evidence type="ECO:0000256" key="10">
    <source>
        <dbReference type="ARBA" id="ARBA00022989"/>
    </source>
</evidence>
<evidence type="ECO:0000256" key="6">
    <source>
        <dbReference type="ARBA" id="ARBA00022723"/>
    </source>
</evidence>
<evidence type="ECO:0000256" key="12">
    <source>
        <dbReference type="ARBA" id="ARBA00023136"/>
    </source>
</evidence>
<keyword evidence="7 20" id="KW-0378">Hydrolase</keyword>
<dbReference type="InterPro" id="IPR001382">
    <property type="entry name" value="Glyco_hydro_47"/>
</dbReference>
<keyword evidence="14" id="KW-0325">Glycoprotein</keyword>
<evidence type="ECO:0000256" key="17">
    <source>
        <dbReference type="ARBA" id="ARBA00048605"/>
    </source>
</evidence>
<comment type="similarity">
    <text evidence="4 20">Belongs to the glycosyl hydrolase 47 family.</text>
</comment>
<keyword evidence="9" id="KW-0735">Signal-anchor</keyword>
<gene>
    <name evidence="21" type="ORF">V1264_005217</name>
</gene>
<evidence type="ECO:0000256" key="3">
    <source>
        <dbReference type="ARBA" id="ARBA00004922"/>
    </source>
</evidence>
<dbReference type="PANTHER" id="PTHR11742:SF6">
    <property type="entry name" value="MANNOSYL-OLIGOSACCHARIDE ALPHA-1,2-MANNOSIDASE IA-RELATED"/>
    <property type="match status" value="1"/>
</dbReference>
<dbReference type="FunFam" id="1.50.10.10:FF:000017">
    <property type="entry name" value="alpha-1,2-Mannosidase"/>
    <property type="match status" value="1"/>
</dbReference>
<dbReference type="Pfam" id="PF01532">
    <property type="entry name" value="Glyco_hydro_47"/>
    <property type="match status" value="1"/>
</dbReference>
<keyword evidence="5" id="KW-0812">Transmembrane</keyword>
<feature type="binding site" evidence="18">
    <location>
        <position position="432"/>
    </location>
    <ligand>
        <name>Ca(2+)</name>
        <dbReference type="ChEBI" id="CHEBI:29108"/>
    </ligand>
</feature>
<comment type="subcellular location">
    <subcellularLocation>
        <location evidence="2">Golgi apparatus membrane</location>
        <topology evidence="2">Single-pass type II membrane protein</topology>
    </subcellularLocation>
</comment>
<reference evidence="21 22" key="1">
    <citation type="submission" date="2024-02" db="EMBL/GenBank/DDBJ databases">
        <title>Chromosome-scale genome assembly of the rough periwinkle Littorina saxatilis.</title>
        <authorList>
            <person name="De Jode A."/>
            <person name="Faria R."/>
            <person name="Formenti G."/>
            <person name="Sims Y."/>
            <person name="Smith T.P."/>
            <person name="Tracey A."/>
            <person name="Wood J.M.D."/>
            <person name="Zagrodzka Z.B."/>
            <person name="Johannesson K."/>
            <person name="Butlin R.K."/>
            <person name="Leder E.H."/>
        </authorList>
    </citation>
    <scope>NUCLEOTIDE SEQUENCE [LARGE SCALE GENOMIC DNA]</scope>
    <source>
        <strain evidence="21">Snail1</strain>
        <tissue evidence="21">Muscle</tissue>
    </source>
</reference>
<keyword evidence="13 19" id="KW-1015">Disulfide bond</keyword>
<comment type="catalytic activity">
    <reaction evidence="17">
        <text>N(4)-(alpha-D-Man-(1-&gt;2)-alpha-D-Man-(1-&gt;2)-alpha-D-Man-(1-&gt;3)-[alpha-D-Man-(1-&gt;2)-alpha-D-Man-(1-&gt;3)-[alpha-D-Man-(1-&gt;2)-alpha-D-Man-(1-&gt;6)]-alpha-D-Man-(1-&gt;6)]-beta-D-Man-(1-&gt;4)-beta-D-GlcNAc-(1-&gt;4)-beta-D-GlcNAc)-L-asparaginyl-[protein] (N-glucan mannose isomer 9A1,2,3B1,2,3) + 4 H2O = N(4)-(alpha-D-Man-(1-&gt;3)-[alpha-D-Man-(1-&gt;3)-[alpha-D-Man-(1-&gt;6)]-alpha-D-Man-(1-&gt;6)]-beta-D-Man-(1-&gt;4)-beta-D-GlcNAc-(1-&gt;4)-beta-D-GlcNAc)-L-asparaginyl-[protein] (N-glucan mannose isomer 5A1,2) + 4 beta-D-mannose</text>
        <dbReference type="Rhea" id="RHEA:56008"/>
        <dbReference type="Rhea" id="RHEA-COMP:14356"/>
        <dbReference type="Rhea" id="RHEA-COMP:14367"/>
        <dbReference type="ChEBI" id="CHEBI:15377"/>
        <dbReference type="ChEBI" id="CHEBI:28563"/>
        <dbReference type="ChEBI" id="CHEBI:59087"/>
        <dbReference type="ChEBI" id="CHEBI:139493"/>
        <dbReference type="EC" id="3.2.1.113"/>
    </reaction>
</comment>
<evidence type="ECO:0000256" key="4">
    <source>
        <dbReference type="ARBA" id="ARBA00007658"/>
    </source>
</evidence>
<dbReference type="GO" id="GO:0006491">
    <property type="term" value="P:N-glycan processing"/>
    <property type="evidence" value="ECO:0007669"/>
    <property type="project" value="UniProtKB-ARBA"/>
</dbReference>
<dbReference type="InterPro" id="IPR036026">
    <property type="entry name" value="Seven-hairpin_glycosidases"/>
</dbReference>
<evidence type="ECO:0000256" key="1">
    <source>
        <dbReference type="ARBA" id="ARBA00001913"/>
    </source>
</evidence>
<accession>A0AAN9AZF8</accession>
<dbReference type="GO" id="GO:0005509">
    <property type="term" value="F:calcium ion binding"/>
    <property type="evidence" value="ECO:0007669"/>
    <property type="project" value="InterPro"/>
</dbReference>
<keyword evidence="22" id="KW-1185">Reference proteome</keyword>
<comment type="pathway">
    <text evidence="3">Protein modification; protein glycosylation.</text>
</comment>
<dbReference type="Proteomes" id="UP001374579">
    <property type="component" value="Unassembled WGS sequence"/>
</dbReference>
<evidence type="ECO:0000256" key="15">
    <source>
        <dbReference type="ARBA" id="ARBA00023295"/>
    </source>
</evidence>
<organism evidence="21 22">
    <name type="scientific">Littorina saxatilis</name>
    <dbReference type="NCBI Taxonomy" id="31220"/>
    <lineage>
        <taxon>Eukaryota</taxon>
        <taxon>Metazoa</taxon>
        <taxon>Spiralia</taxon>
        <taxon>Lophotrochozoa</taxon>
        <taxon>Mollusca</taxon>
        <taxon>Gastropoda</taxon>
        <taxon>Caenogastropoda</taxon>
        <taxon>Littorinimorpha</taxon>
        <taxon>Littorinoidea</taxon>
        <taxon>Littorinidae</taxon>
        <taxon>Littorina</taxon>
    </lineage>
</organism>
<dbReference type="GO" id="GO:0005783">
    <property type="term" value="C:endoplasmic reticulum"/>
    <property type="evidence" value="ECO:0007669"/>
    <property type="project" value="TreeGrafter"/>
</dbReference>
<comment type="cofactor">
    <cofactor evidence="1 18">
        <name>Ca(2+)</name>
        <dbReference type="ChEBI" id="CHEBI:29108"/>
    </cofactor>
</comment>
<keyword evidence="11" id="KW-0333">Golgi apparatus</keyword>
<dbReference type="Gene3D" id="1.50.10.10">
    <property type="match status" value="1"/>
</dbReference>
<evidence type="ECO:0000256" key="18">
    <source>
        <dbReference type="PIRSR" id="PIRSR601382-2"/>
    </source>
</evidence>
<evidence type="ECO:0000256" key="16">
    <source>
        <dbReference type="ARBA" id="ARBA00047669"/>
    </source>
</evidence>
<dbReference type="SUPFAM" id="SSF48225">
    <property type="entry name" value="Seven-hairpin glycosidases"/>
    <property type="match status" value="1"/>
</dbReference>
<evidence type="ECO:0000256" key="14">
    <source>
        <dbReference type="ARBA" id="ARBA00023180"/>
    </source>
</evidence>
<evidence type="ECO:0000256" key="7">
    <source>
        <dbReference type="ARBA" id="ARBA00022801"/>
    </source>
</evidence>
<evidence type="ECO:0000313" key="21">
    <source>
        <dbReference type="EMBL" id="KAK7095856.1"/>
    </source>
</evidence>
<dbReference type="InterPro" id="IPR050749">
    <property type="entry name" value="Glycosyl_Hydrolase_47"/>
</dbReference>
<dbReference type="PRINTS" id="PR00747">
    <property type="entry name" value="GLYHDRLASE47"/>
</dbReference>
<dbReference type="EMBL" id="JBAMIC010000014">
    <property type="protein sequence ID" value="KAK7095856.1"/>
    <property type="molecule type" value="Genomic_DNA"/>
</dbReference>
<protein>
    <recommendedName>
        <fullName evidence="20">alpha-1,2-Mannosidase</fullName>
        <ecNumber evidence="20">3.2.1.-</ecNumber>
    </recommendedName>
</protein>
<dbReference type="PANTHER" id="PTHR11742">
    <property type="entry name" value="MANNOSYL-OLIGOSACCHARIDE ALPHA-1,2-MANNOSIDASE-RELATED"/>
    <property type="match status" value="1"/>
</dbReference>
<keyword evidence="8 18" id="KW-0106">Calcium</keyword>
<dbReference type="AlphaFoldDB" id="A0AAN9AZF8"/>
<evidence type="ECO:0000256" key="5">
    <source>
        <dbReference type="ARBA" id="ARBA00022692"/>
    </source>
</evidence>